<keyword evidence="5 8" id="KW-0067">ATP-binding</keyword>
<dbReference type="CDD" id="cd03295">
    <property type="entry name" value="ABC_OpuCA_Osmoprotection"/>
    <property type="match status" value="1"/>
</dbReference>
<dbReference type="SUPFAM" id="SSF52540">
    <property type="entry name" value="P-loop containing nucleoside triphosphate hydrolases"/>
    <property type="match status" value="1"/>
</dbReference>
<name>A0A098B000_DESHA</name>
<dbReference type="EMBL" id="LK996017">
    <property type="protein sequence ID" value="CDX01712.1"/>
    <property type="molecule type" value="Genomic_DNA"/>
</dbReference>
<dbReference type="GO" id="GO:0015418">
    <property type="term" value="F:ABC-type quaternary ammonium compound transporting activity"/>
    <property type="evidence" value="ECO:0007669"/>
    <property type="project" value="UniProtKB-EC"/>
</dbReference>
<feature type="domain" description="CBS" evidence="10">
    <location>
        <begin position="255"/>
        <end position="313"/>
    </location>
</feature>
<dbReference type="Gene3D" id="3.40.50.300">
    <property type="entry name" value="P-loop containing nucleotide triphosphate hydrolases"/>
    <property type="match status" value="1"/>
</dbReference>
<reference evidence="11" key="1">
    <citation type="submission" date="2014-07" db="EMBL/GenBank/DDBJ databases">
        <authorList>
            <person name="Hornung V.Bastian."/>
        </authorList>
    </citation>
    <scope>NUCLEOTIDE SEQUENCE</scope>
    <source>
        <strain evidence="11">PCE-S</strain>
    </source>
</reference>
<evidence type="ECO:0000256" key="4">
    <source>
        <dbReference type="ARBA" id="ARBA00022741"/>
    </source>
</evidence>
<evidence type="ECO:0000256" key="8">
    <source>
        <dbReference type="RuleBase" id="RU369116"/>
    </source>
</evidence>
<evidence type="ECO:0000256" key="2">
    <source>
        <dbReference type="ARBA" id="ARBA00022448"/>
    </source>
</evidence>
<dbReference type="InterPro" id="IPR000644">
    <property type="entry name" value="CBS_dom"/>
</dbReference>
<dbReference type="PANTHER" id="PTHR43117">
    <property type="entry name" value="OSMOPROTECTANT IMPORT ATP-BINDING PROTEIN OSMV"/>
    <property type="match status" value="1"/>
</dbReference>
<dbReference type="PROSITE" id="PS00211">
    <property type="entry name" value="ABC_TRANSPORTER_1"/>
    <property type="match status" value="1"/>
</dbReference>
<evidence type="ECO:0000256" key="6">
    <source>
        <dbReference type="ARBA" id="ARBA00023122"/>
    </source>
</evidence>
<feature type="domain" description="CBS" evidence="10">
    <location>
        <begin position="314"/>
        <end position="372"/>
    </location>
</feature>
<dbReference type="RefSeq" id="WP_208925576.1">
    <property type="nucleotide sequence ID" value="NZ_JAYFNZ010000053.1"/>
</dbReference>
<dbReference type="NCBIfam" id="TIGR01186">
    <property type="entry name" value="proV"/>
    <property type="match status" value="1"/>
</dbReference>
<evidence type="ECO:0000259" key="10">
    <source>
        <dbReference type="PROSITE" id="PS51371"/>
    </source>
</evidence>
<dbReference type="InterPro" id="IPR046342">
    <property type="entry name" value="CBS_dom_sf"/>
</dbReference>
<dbReference type="GO" id="GO:0031460">
    <property type="term" value="P:glycine betaine transport"/>
    <property type="evidence" value="ECO:0007669"/>
    <property type="project" value="InterPro"/>
</dbReference>
<dbReference type="PANTHER" id="PTHR43117:SF4">
    <property type="entry name" value="OSMOPROTECTANT IMPORT ATP-BINDING PROTEIN OSMV"/>
    <property type="match status" value="1"/>
</dbReference>
<dbReference type="Pfam" id="PF00005">
    <property type="entry name" value="ABC_tran"/>
    <property type="match status" value="1"/>
</dbReference>
<comment type="subunit">
    <text evidence="8">The complex is probably composed of two ATP-binding proteins, two transmembrane proteins and a solute-binding protein.</text>
</comment>
<accession>A0A098B000</accession>
<dbReference type="GO" id="GO:0005886">
    <property type="term" value="C:plasma membrane"/>
    <property type="evidence" value="ECO:0007669"/>
    <property type="project" value="UniProtKB-SubCell"/>
</dbReference>
<keyword evidence="2 8" id="KW-0813">Transport</keyword>
<evidence type="ECO:0000256" key="1">
    <source>
        <dbReference type="ARBA" id="ARBA00005417"/>
    </source>
</evidence>
<comment type="catalytic activity">
    <reaction evidence="8">
        <text>a quaternary ammonium(out) + ATP + H2O = a quaternary ammonium(in) + ADP + phosphate + H(+)</text>
        <dbReference type="Rhea" id="RHEA:11036"/>
        <dbReference type="ChEBI" id="CHEBI:15377"/>
        <dbReference type="ChEBI" id="CHEBI:15378"/>
        <dbReference type="ChEBI" id="CHEBI:30616"/>
        <dbReference type="ChEBI" id="CHEBI:35267"/>
        <dbReference type="ChEBI" id="CHEBI:43474"/>
        <dbReference type="ChEBI" id="CHEBI:456216"/>
    </reaction>
</comment>
<evidence type="ECO:0000313" key="11">
    <source>
        <dbReference type="EMBL" id="CDX01712.1"/>
    </source>
</evidence>
<dbReference type="PATRIC" id="fig|49338.4.peg.1964"/>
<proteinExistence type="inferred from homology"/>
<comment type="subcellular location">
    <subcellularLocation>
        <location evidence="8">Cell inner membrane</location>
        <topology evidence="8">Peripheral membrane protein</topology>
    </subcellularLocation>
</comment>
<dbReference type="Pfam" id="PF00571">
    <property type="entry name" value="CBS"/>
    <property type="match status" value="2"/>
</dbReference>
<keyword evidence="3" id="KW-0677">Repeat</keyword>
<dbReference type="FunFam" id="3.40.50.300:FF:000425">
    <property type="entry name" value="Probable ABC transporter, ATP-binding subunit"/>
    <property type="match status" value="1"/>
</dbReference>
<dbReference type="PROSITE" id="PS51371">
    <property type="entry name" value="CBS"/>
    <property type="match status" value="2"/>
</dbReference>
<dbReference type="InterPro" id="IPR027417">
    <property type="entry name" value="P-loop_NTPase"/>
</dbReference>
<dbReference type="InterPro" id="IPR005892">
    <property type="entry name" value="Gly-betaine_transp_ATP-bd"/>
</dbReference>
<feature type="domain" description="ABC transporter" evidence="9">
    <location>
        <begin position="2"/>
        <end position="237"/>
    </location>
</feature>
<dbReference type="InterPro" id="IPR003593">
    <property type="entry name" value="AAA+_ATPase"/>
</dbReference>
<dbReference type="GO" id="GO:0006865">
    <property type="term" value="P:amino acid transport"/>
    <property type="evidence" value="ECO:0007669"/>
    <property type="project" value="UniProtKB-UniRule"/>
</dbReference>
<dbReference type="InterPro" id="IPR017871">
    <property type="entry name" value="ABC_transporter-like_CS"/>
</dbReference>
<organism evidence="11">
    <name type="scientific">Desulfitobacterium hafniense</name>
    <name type="common">Desulfitobacterium frappieri</name>
    <dbReference type="NCBI Taxonomy" id="49338"/>
    <lineage>
        <taxon>Bacteria</taxon>
        <taxon>Bacillati</taxon>
        <taxon>Bacillota</taxon>
        <taxon>Clostridia</taxon>
        <taxon>Eubacteriales</taxon>
        <taxon>Desulfitobacteriaceae</taxon>
        <taxon>Desulfitobacterium</taxon>
    </lineage>
</organism>
<keyword evidence="8" id="KW-0472">Membrane</keyword>
<dbReference type="SUPFAM" id="SSF54631">
    <property type="entry name" value="CBS-domain pair"/>
    <property type="match status" value="1"/>
</dbReference>
<sequence>MIKFENVSKKYDDGTEAVKSLNFEINRGELMVLIGPSGCGKTTTMKMINRLIPHTGGKITIDGQDIDSIDPVPLRRNIGYVIQQVGLFPHYTIENNIALIPKLKKWPESKLKERVTYLMDVVGLDPEVFAKRYPRELSGGQQQRVGVARALAANPDIILMDEPFGALDPMTREQLQDELLRIQAEMHKTIVFVTHDMDEALKLGDRIAVLRDGELLQLDTPDQLLSNPAHGFVEEFIGKNRIYQNPDYIPITDIMRDNPAIILPSRTPVVAISFMRQRKTDTLIVCDEKGKLLGIIPSYELHAKKETIQTLAEIVQPVDRVLANTTTAKDALQMINTAAYGIIPVVNETQKVVGAVTRGSLLSFFANQWSGEGEDADEK</sequence>
<keyword evidence="8" id="KW-0997">Cell inner membrane</keyword>
<evidence type="ECO:0000256" key="7">
    <source>
        <dbReference type="PROSITE-ProRule" id="PRU00703"/>
    </source>
</evidence>
<protein>
    <recommendedName>
        <fullName evidence="8">Quaternary amine transport ATP-binding protein</fullName>
        <ecNumber evidence="8">7.6.2.9</ecNumber>
    </recommendedName>
</protein>
<dbReference type="AlphaFoldDB" id="A0A098B000"/>
<keyword evidence="6 7" id="KW-0129">CBS domain</keyword>
<dbReference type="PROSITE" id="PS50893">
    <property type="entry name" value="ABC_TRANSPORTER_2"/>
    <property type="match status" value="1"/>
</dbReference>
<gene>
    <name evidence="11" type="ORF">DPCES_1825</name>
</gene>
<dbReference type="InterPro" id="IPR003439">
    <property type="entry name" value="ABC_transporter-like_ATP-bd"/>
</dbReference>
<keyword evidence="4 8" id="KW-0547">Nucleotide-binding</keyword>
<dbReference type="Gene3D" id="3.10.580.10">
    <property type="entry name" value="CBS-domain"/>
    <property type="match status" value="1"/>
</dbReference>
<dbReference type="SMART" id="SM00382">
    <property type="entry name" value="AAA"/>
    <property type="match status" value="1"/>
</dbReference>
<dbReference type="EC" id="7.6.2.9" evidence="8"/>
<evidence type="ECO:0000256" key="5">
    <source>
        <dbReference type="ARBA" id="ARBA00022840"/>
    </source>
</evidence>
<dbReference type="GO" id="GO:0005524">
    <property type="term" value="F:ATP binding"/>
    <property type="evidence" value="ECO:0007669"/>
    <property type="project" value="UniProtKB-UniRule"/>
</dbReference>
<evidence type="ECO:0000259" key="9">
    <source>
        <dbReference type="PROSITE" id="PS50893"/>
    </source>
</evidence>
<evidence type="ECO:0000256" key="3">
    <source>
        <dbReference type="ARBA" id="ARBA00022737"/>
    </source>
</evidence>
<dbReference type="GO" id="GO:0016887">
    <property type="term" value="F:ATP hydrolysis activity"/>
    <property type="evidence" value="ECO:0007669"/>
    <property type="project" value="UniProtKB-UniRule"/>
</dbReference>
<comment type="similarity">
    <text evidence="1 8">Belongs to the ABC transporter superfamily.</text>
</comment>
<keyword evidence="8" id="KW-1003">Cell membrane</keyword>